<accession>A0ACB9YP20</accession>
<name>A0ACB9YP20_9PEZI</name>
<dbReference type="Proteomes" id="UP001497700">
    <property type="component" value="Unassembled WGS sequence"/>
</dbReference>
<protein>
    <submittedName>
        <fullName evidence="1">L-allo-threonine aldolase</fullName>
    </submittedName>
</protein>
<proteinExistence type="predicted"/>
<evidence type="ECO:0000313" key="2">
    <source>
        <dbReference type="Proteomes" id="UP001497700"/>
    </source>
</evidence>
<reference evidence="1 2" key="1">
    <citation type="journal article" date="2022" name="New Phytol.">
        <title>Ecological generalism drives hyperdiversity of secondary metabolite gene clusters in xylarialean endophytes.</title>
        <authorList>
            <person name="Franco M.E.E."/>
            <person name="Wisecaver J.H."/>
            <person name="Arnold A.E."/>
            <person name="Ju Y.M."/>
            <person name="Slot J.C."/>
            <person name="Ahrendt S."/>
            <person name="Moore L.P."/>
            <person name="Eastman K.E."/>
            <person name="Scott K."/>
            <person name="Konkel Z."/>
            <person name="Mondo S.J."/>
            <person name="Kuo A."/>
            <person name="Hayes R.D."/>
            <person name="Haridas S."/>
            <person name="Andreopoulos B."/>
            <person name="Riley R."/>
            <person name="LaButti K."/>
            <person name="Pangilinan J."/>
            <person name="Lipzen A."/>
            <person name="Amirebrahimi M."/>
            <person name="Yan J."/>
            <person name="Adam C."/>
            <person name="Keymanesh K."/>
            <person name="Ng V."/>
            <person name="Louie K."/>
            <person name="Northen T."/>
            <person name="Drula E."/>
            <person name="Henrissat B."/>
            <person name="Hsieh H.M."/>
            <person name="Youens-Clark K."/>
            <person name="Lutzoni F."/>
            <person name="Miadlikowska J."/>
            <person name="Eastwood D.C."/>
            <person name="Hamelin R.C."/>
            <person name="Grigoriev I.V."/>
            <person name="U'Ren J.M."/>
        </authorList>
    </citation>
    <scope>NUCLEOTIDE SEQUENCE [LARGE SCALE GENOMIC DNA]</scope>
    <source>
        <strain evidence="1 2">CBS 119005</strain>
    </source>
</reference>
<sequence length="387" mass="41829">MNDVSYASRKPGTMPLHLPTYNQHEPAILIQLRPWGNSGSSAYDFRSDRFTTPDAAMLQSIIRTSLLDDETMGDPTTNSFQTWMAELTGHEETLLVISGTMGNQVALRTALAPPPYSILCDRRSRIARMEAGGAASLCGARINGIWPSNGHHLTLDDVKKHITHQEAVHNCPTRVISLENTLCGTIIPLEDVRAISAFARAQKPPVHMHLDGARLWEAVSAGAGGLQEYARCFDSVSLCFTKGLGAPLGAVVAGSAAFVGRARAAREVLGGGVRRAGVVAAPAWVAVEHNFLRGRLYTVMKTARRISDLWVGMGGRLRHPTETNVIWLDLEAAGVSGDEFAGMAERAGLKTSRGRLQGRLVVHYQICDEAVESLVIGQVEEITSSRS</sequence>
<comment type="caution">
    <text evidence="1">The sequence shown here is derived from an EMBL/GenBank/DDBJ whole genome shotgun (WGS) entry which is preliminary data.</text>
</comment>
<keyword evidence="2" id="KW-1185">Reference proteome</keyword>
<organism evidence="1 2">
    <name type="scientific">Hypoxylon rubiginosum</name>
    <dbReference type="NCBI Taxonomy" id="110542"/>
    <lineage>
        <taxon>Eukaryota</taxon>
        <taxon>Fungi</taxon>
        <taxon>Dikarya</taxon>
        <taxon>Ascomycota</taxon>
        <taxon>Pezizomycotina</taxon>
        <taxon>Sordariomycetes</taxon>
        <taxon>Xylariomycetidae</taxon>
        <taxon>Xylariales</taxon>
        <taxon>Hypoxylaceae</taxon>
        <taxon>Hypoxylon</taxon>
    </lineage>
</organism>
<dbReference type="EMBL" id="MU393561">
    <property type="protein sequence ID" value="KAI4861144.1"/>
    <property type="molecule type" value="Genomic_DNA"/>
</dbReference>
<gene>
    <name evidence="1" type="ORF">F4820DRAFT_465073</name>
</gene>
<evidence type="ECO:0000313" key="1">
    <source>
        <dbReference type="EMBL" id="KAI4861144.1"/>
    </source>
</evidence>